<keyword evidence="1" id="KW-0472">Membrane</keyword>
<keyword evidence="1" id="KW-0812">Transmembrane</keyword>
<feature type="transmembrane region" description="Helical" evidence="1">
    <location>
        <begin position="96"/>
        <end position="114"/>
    </location>
</feature>
<keyword evidence="3" id="KW-1185">Reference proteome</keyword>
<dbReference type="EMBL" id="CP050177">
    <property type="protein sequence ID" value="QIQ06710.1"/>
    <property type="molecule type" value="Genomic_DNA"/>
</dbReference>
<dbReference type="Proteomes" id="UP000501179">
    <property type="component" value="Chromosome"/>
</dbReference>
<evidence type="ECO:0000256" key="1">
    <source>
        <dbReference type="SAM" id="Phobius"/>
    </source>
</evidence>
<organism evidence="2 3">
    <name type="scientific">Streptomyces liangshanensis</name>
    <dbReference type="NCBI Taxonomy" id="2717324"/>
    <lineage>
        <taxon>Bacteria</taxon>
        <taxon>Bacillati</taxon>
        <taxon>Actinomycetota</taxon>
        <taxon>Actinomycetes</taxon>
        <taxon>Kitasatosporales</taxon>
        <taxon>Streptomycetaceae</taxon>
        <taxon>Streptomyces</taxon>
    </lineage>
</organism>
<dbReference type="KEGG" id="slia:HA039_05120"/>
<feature type="transmembrane region" description="Helical" evidence="1">
    <location>
        <begin position="57"/>
        <end position="76"/>
    </location>
</feature>
<evidence type="ECO:0000313" key="3">
    <source>
        <dbReference type="Proteomes" id="UP000501179"/>
    </source>
</evidence>
<keyword evidence="1" id="KW-1133">Transmembrane helix</keyword>
<gene>
    <name evidence="2" type="ORF">HA039_05120</name>
</gene>
<protein>
    <submittedName>
        <fullName evidence="2">Uncharacterized protein</fullName>
    </submittedName>
</protein>
<dbReference type="AlphaFoldDB" id="A0A6G9H894"/>
<feature type="transmembrane region" description="Helical" evidence="1">
    <location>
        <begin position="23"/>
        <end position="50"/>
    </location>
</feature>
<sequence>MAALGFGAYELFTRTHSGDPLKVALWLAGAVALHDGLVVPLVLGAGLFVGRSRSHRALRGGLLTAGCLTLLALPLILRPGKPNNPTVLPLDYPVDWALALALTALATACVAWATRPRPGRHDRPSHDS</sequence>
<evidence type="ECO:0000313" key="2">
    <source>
        <dbReference type="EMBL" id="QIQ06710.1"/>
    </source>
</evidence>
<proteinExistence type="predicted"/>
<reference evidence="2 3" key="1">
    <citation type="submission" date="2020-03" db="EMBL/GenBank/DDBJ databases">
        <title>A novel species.</title>
        <authorList>
            <person name="Gao J."/>
        </authorList>
    </citation>
    <scope>NUCLEOTIDE SEQUENCE [LARGE SCALE GENOMIC DNA]</scope>
    <source>
        <strain evidence="2 3">QMT-12</strain>
    </source>
</reference>
<name>A0A6G9H894_9ACTN</name>
<accession>A0A6G9H894</accession>